<keyword evidence="1" id="KW-0805">Transcription regulation</keyword>
<dbReference type="GO" id="GO:0043565">
    <property type="term" value="F:sequence-specific DNA binding"/>
    <property type="evidence" value="ECO:0007669"/>
    <property type="project" value="InterPro"/>
</dbReference>
<dbReference type="Gene3D" id="1.10.10.60">
    <property type="entry name" value="Homeodomain-like"/>
    <property type="match status" value="1"/>
</dbReference>
<reference evidence="5 6" key="1">
    <citation type="submission" date="2021-03" db="EMBL/GenBank/DDBJ databases">
        <title>Whole genome shotgun sequence of Actinoplanes toevensis NBRC 105298.</title>
        <authorList>
            <person name="Komaki H."/>
            <person name="Tamura T."/>
        </authorList>
    </citation>
    <scope>NUCLEOTIDE SEQUENCE [LARGE SCALE GENOMIC DNA]</scope>
    <source>
        <strain evidence="5 6">NBRC 105298</strain>
    </source>
</reference>
<dbReference type="InterPro" id="IPR046532">
    <property type="entry name" value="DUF6597"/>
</dbReference>
<dbReference type="InterPro" id="IPR018060">
    <property type="entry name" value="HTH_AraC"/>
</dbReference>
<dbReference type="Pfam" id="PF12833">
    <property type="entry name" value="HTH_18"/>
    <property type="match status" value="1"/>
</dbReference>
<dbReference type="InterPro" id="IPR018062">
    <property type="entry name" value="HTH_AraC-typ_CS"/>
</dbReference>
<dbReference type="SMART" id="SM00342">
    <property type="entry name" value="HTH_ARAC"/>
    <property type="match status" value="1"/>
</dbReference>
<dbReference type="InterPro" id="IPR009057">
    <property type="entry name" value="Homeodomain-like_sf"/>
</dbReference>
<dbReference type="PROSITE" id="PS00041">
    <property type="entry name" value="HTH_ARAC_FAMILY_1"/>
    <property type="match status" value="1"/>
</dbReference>
<gene>
    <name evidence="5" type="ORF">Ato02nite_030730</name>
</gene>
<dbReference type="Pfam" id="PF20240">
    <property type="entry name" value="DUF6597"/>
    <property type="match status" value="1"/>
</dbReference>
<evidence type="ECO:0000313" key="5">
    <source>
        <dbReference type="EMBL" id="GIM91280.1"/>
    </source>
</evidence>
<protein>
    <submittedName>
        <fullName evidence="5">AraC family transcriptional regulator</fullName>
    </submittedName>
</protein>
<sequence>MPSPERLEDSRQGSPRGVLYPARLPTFDRLPAPDQVTQLVRWFWIPEWQIQPGRSSRQHLIAFPACNLVVEPDGVGLSGPTTRTSHRDLTGSGWAVGALLRPAAVPHFAADPAALRDAYRMMDFPVLHQEVAGIMTGPGDRPERQRRAVDAFATWLAGEVPAPDHEALAANTMAEVIDADPAIRTVQDATARLGVSARSLQRLAGRYVGLPPSAMIRRRRLQEAAERLRAEPDTTLATVAADLGYSDHAHLANEFRSVLGLTLSGYRDRIAR</sequence>
<dbReference type="Proteomes" id="UP000677082">
    <property type="component" value="Unassembled WGS sequence"/>
</dbReference>
<dbReference type="SUPFAM" id="SSF46689">
    <property type="entry name" value="Homeodomain-like"/>
    <property type="match status" value="1"/>
</dbReference>
<evidence type="ECO:0000313" key="6">
    <source>
        <dbReference type="Proteomes" id="UP000677082"/>
    </source>
</evidence>
<dbReference type="AlphaFoldDB" id="A0A919W478"/>
<dbReference type="EMBL" id="BOQN01000043">
    <property type="protein sequence ID" value="GIM91280.1"/>
    <property type="molecule type" value="Genomic_DNA"/>
</dbReference>
<keyword evidence="2" id="KW-0238">DNA-binding</keyword>
<evidence type="ECO:0000256" key="1">
    <source>
        <dbReference type="ARBA" id="ARBA00023015"/>
    </source>
</evidence>
<dbReference type="PANTHER" id="PTHR46796">
    <property type="entry name" value="HTH-TYPE TRANSCRIPTIONAL ACTIVATOR RHAS-RELATED"/>
    <property type="match status" value="1"/>
</dbReference>
<dbReference type="PROSITE" id="PS01124">
    <property type="entry name" value="HTH_ARAC_FAMILY_2"/>
    <property type="match status" value="1"/>
</dbReference>
<evidence type="ECO:0000259" key="4">
    <source>
        <dbReference type="PROSITE" id="PS01124"/>
    </source>
</evidence>
<keyword evidence="3" id="KW-0804">Transcription</keyword>
<keyword evidence="6" id="KW-1185">Reference proteome</keyword>
<feature type="domain" description="HTH araC/xylS-type" evidence="4">
    <location>
        <begin position="171"/>
        <end position="269"/>
    </location>
</feature>
<dbReference type="InterPro" id="IPR050204">
    <property type="entry name" value="AraC_XylS_family_regulators"/>
</dbReference>
<accession>A0A919W478</accession>
<proteinExistence type="predicted"/>
<dbReference type="RefSeq" id="WP_213007189.1">
    <property type="nucleotide sequence ID" value="NZ_BOQN01000043.1"/>
</dbReference>
<evidence type="ECO:0000256" key="3">
    <source>
        <dbReference type="ARBA" id="ARBA00023163"/>
    </source>
</evidence>
<dbReference type="GO" id="GO:0003700">
    <property type="term" value="F:DNA-binding transcription factor activity"/>
    <property type="evidence" value="ECO:0007669"/>
    <property type="project" value="InterPro"/>
</dbReference>
<organism evidence="5 6">
    <name type="scientific">Paractinoplanes toevensis</name>
    <dbReference type="NCBI Taxonomy" id="571911"/>
    <lineage>
        <taxon>Bacteria</taxon>
        <taxon>Bacillati</taxon>
        <taxon>Actinomycetota</taxon>
        <taxon>Actinomycetes</taxon>
        <taxon>Micromonosporales</taxon>
        <taxon>Micromonosporaceae</taxon>
        <taxon>Paractinoplanes</taxon>
    </lineage>
</organism>
<name>A0A919W478_9ACTN</name>
<evidence type="ECO:0000256" key="2">
    <source>
        <dbReference type="ARBA" id="ARBA00023125"/>
    </source>
</evidence>
<comment type="caution">
    <text evidence="5">The sequence shown here is derived from an EMBL/GenBank/DDBJ whole genome shotgun (WGS) entry which is preliminary data.</text>
</comment>